<proteinExistence type="predicted"/>
<keyword evidence="1" id="KW-0812">Transmembrane</keyword>
<dbReference type="InterPro" id="IPR051532">
    <property type="entry name" value="Ester_Hydrolysis_Enzymes"/>
</dbReference>
<dbReference type="Proteomes" id="UP000243799">
    <property type="component" value="Unassembled WGS sequence"/>
</dbReference>
<keyword evidence="1" id="KW-0472">Membrane</keyword>
<dbReference type="InterPro" id="IPR036514">
    <property type="entry name" value="SGNH_hydro_sf"/>
</dbReference>
<name>A0A1I1BSN5_9PSEU</name>
<dbReference type="AlphaFoldDB" id="A0A1I1BSN5"/>
<evidence type="ECO:0000313" key="3">
    <source>
        <dbReference type="EMBL" id="SFB51688.1"/>
    </source>
</evidence>
<accession>A0A1I1BSN5</accession>
<reference evidence="4" key="1">
    <citation type="submission" date="2016-10" db="EMBL/GenBank/DDBJ databases">
        <authorList>
            <person name="Varghese N."/>
            <person name="Submissions S."/>
        </authorList>
    </citation>
    <scope>NUCLEOTIDE SEQUENCE [LARGE SCALE GENOMIC DNA]</scope>
    <source>
        <strain evidence="4">CGMCC 4.3568</strain>
    </source>
</reference>
<feature type="transmembrane region" description="Helical" evidence="1">
    <location>
        <begin position="17"/>
        <end position="40"/>
    </location>
</feature>
<dbReference type="EMBL" id="FOKG01000015">
    <property type="protein sequence ID" value="SFB51688.1"/>
    <property type="molecule type" value="Genomic_DNA"/>
</dbReference>
<dbReference type="RefSeq" id="WP_091675458.1">
    <property type="nucleotide sequence ID" value="NZ_FOKG01000015.1"/>
</dbReference>
<dbReference type="PANTHER" id="PTHR30383">
    <property type="entry name" value="THIOESTERASE 1/PROTEASE 1/LYSOPHOSPHOLIPASE L1"/>
    <property type="match status" value="1"/>
</dbReference>
<evidence type="ECO:0000313" key="4">
    <source>
        <dbReference type="Proteomes" id="UP000243799"/>
    </source>
</evidence>
<evidence type="ECO:0000259" key="2">
    <source>
        <dbReference type="Pfam" id="PF13472"/>
    </source>
</evidence>
<gene>
    <name evidence="3" type="ORF">SAMN05216266_115136</name>
</gene>
<dbReference type="Gene3D" id="3.40.50.1110">
    <property type="entry name" value="SGNH hydrolase"/>
    <property type="match status" value="1"/>
</dbReference>
<keyword evidence="4" id="KW-1185">Reference proteome</keyword>
<dbReference type="SUPFAM" id="SSF52266">
    <property type="entry name" value="SGNH hydrolase"/>
    <property type="match status" value="1"/>
</dbReference>
<protein>
    <submittedName>
        <fullName evidence="3">Lysophospholipase L1</fullName>
    </submittedName>
</protein>
<dbReference type="InterPro" id="IPR013830">
    <property type="entry name" value="SGNH_hydro"/>
</dbReference>
<dbReference type="PANTHER" id="PTHR30383:SF5">
    <property type="entry name" value="SGNH HYDROLASE-TYPE ESTERASE DOMAIN-CONTAINING PROTEIN"/>
    <property type="match status" value="1"/>
</dbReference>
<sequence length="278" mass="29306">MSTPSSTVVSRGGLRRVLLWTLTPVLAVLAVLAPLAYLTFLRDAELTPAEFLDAGGSSGGGPVVVVAGASSVHGIGSADFVSVLRQRMGGHQFVNAGVNGHTSADLLARTDEIIAVKPDAVAILVGTNNVLDAGDVESDLIGYREDLDAMARRLNDETDAKVAFYSLQPIGEDLDDEPNLRLARFNEVIAEVAATHGATYLPLNETLRTTIRAEGGSTPSEFSLASAAVAGARHYYLGQSWDEIGRGNGYTVLVDGVHLNDRGAAMAADLAEHWLRTP</sequence>
<dbReference type="Pfam" id="PF13472">
    <property type="entry name" value="Lipase_GDSL_2"/>
    <property type="match status" value="1"/>
</dbReference>
<organism evidence="3 4">
    <name type="scientific">Amycolatopsis marina</name>
    <dbReference type="NCBI Taxonomy" id="490629"/>
    <lineage>
        <taxon>Bacteria</taxon>
        <taxon>Bacillati</taxon>
        <taxon>Actinomycetota</taxon>
        <taxon>Actinomycetes</taxon>
        <taxon>Pseudonocardiales</taxon>
        <taxon>Pseudonocardiaceae</taxon>
        <taxon>Amycolatopsis</taxon>
    </lineage>
</organism>
<dbReference type="OrthoDB" id="9794725at2"/>
<feature type="domain" description="SGNH hydrolase-type esterase" evidence="2">
    <location>
        <begin position="76"/>
        <end position="263"/>
    </location>
</feature>
<keyword evidence="1" id="KW-1133">Transmembrane helix</keyword>
<dbReference type="STRING" id="490629.SAMN05216266_115136"/>
<evidence type="ECO:0000256" key="1">
    <source>
        <dbReference type="SAM" id="Phobius"/>
    </source>
</evidence>
<dbReference type="GO" id="GO:0004622">
    <property type="term" value="F:phosphatidylcholine lysophospholipase activity"/>
    <property type="evidence" value="ECO:0007669"/>
    <property type="project" value="TreeGrafter"/>
</dbReference>